<evidence type="ECO:0000256" key="2">
    <source>
        <dbReference type="ARBA" id="ARBA00004948"/>
    </source>
</evidence>
<keyword evidence="13" id="KW-1185">Reference proteome</keyword>
<dbReference type="KEGG" id="psin:CAK95_25440"/>
<dbReference type="EMBL" id="CP021112">
    <property type="protein sequence ID" value="ARQ02069.1"/>
    <property type="molecule type" value="Genomic_DNA"/>
</dbReference>
<dbReference type="GO" id="GO:0009228">
    <property type="term" value="P:thiamine biosynthetic process"/>
    <property type="evidence" value="ECO:0007669"/>
    <property type="project" value="UniProtKB-KW"/>
</dbReference>
<accession>A0A1W6ZXD3</accession>
<protein>
    <recommendedName>
        <fullName evidence="10">Thiamine pyrimidine synthase</fullName>
    </recommendedName>
</protein>
<keyword evidence="6" id="KW-0479">Metal-binding</keyword>
<dbReference type="Proteomes" id="UP000194137">
    <property type="component" value="Chromosome"/>
</dbReference>
<comment type="similarity">
    <text evidence="3">Belongs to the NMT1/THI5 family.</text>
</comment>
<organism evidence="12 13">
    <name type="scientific">Pseudorhodoplanes sinuspersici</name>
    <dbReference type="NCBI Taxonomy" id="1235591"/>
    <lineage>
        <taxon>Bacteria</taxon>
        <taxon>Pseudomonadati</taxon>
        <taxon>Pseudomonadota</taxon>
        <taxon>Alphaproteobacteria</taxon>
        <taxon>Hyphomicrobiales</taxon>
        <taxon>Pseudorhodoplanes</taxon>
    </lineage>
</organism>
<evidence type="ECO:0000256" key="9">
    <source>
        <dbReference type="ARBA" id="ARBA00023004"/>
    </source>
</evidence>
<comment type="subunit">
    <text evidence="4">Homodimer.</text>
</comment>
<keyword evidence="9" id="KW-0408">Iron</keyword>
<reference evidence="12 13" key="1">
    <citation type="submission" date="2017-05" db="EMBL/GenBank/DDBJ databases">
        <title>Full genome sequence of Pseudorhodoplanes sinuspersici.</title>
        <authorList>
            <person name="Dastgheib S.M.M."/>
            <person name="Shavandi M."/>
            <person name="Tirandaz H."/>
        </authorList>
    </citation>
    <scope>NUCLEOTIDE SEQUENCE [LARGE SCALE GENOMIC DNA]</scope>
    <source>
        <strain evidence="12 13">RIPI110</strain>
    </source>
</reference>
<keyword evidence="5" id="KW-0808">Transferase</keyword>
<dbReference type="GO" id="GO:0046872">
    <property type="term" value="F:metal ion binding"/>
    <property type="evidence" value="ECO:0007669"/>
    <property type="project" value="UniProtKB-KW"/>
</dbReference>
<dbReference type="OrthoDB" id="9815602at2"/>
<name>A0A1W6ZXD3_9HYPH</name>
<dbReference type="InterPro" id="IPR027939">
    <property type="entry name" value="NMT1/THI5"/>
</dbReference>
<dbReference type="AlphaFoldDB" id="A0A1W6ZXD3"/>
<keyword evidence="8" id="KW-0784">Thiamine biosynthesis</keyword>
<evidence type="ECO:0000313" key="12">
    <source>
        <dbReference type="EMBL" id="ARQ02069.1"/>
    </source>
</evidence>
<dbReference type="GO" id="GO:0016740">
    <property type="term" value="F:transferase activity"/>
    <property type="evidence" value="ECO:0007669"/>
    <property type="project" value="UniProtKB-KW"/>
</dbReference>
<sequence length="339" mass="35681">MFGFRLLTAIAVLSAGVLTNQPASAADRLAVRLDWTPWGSQAPFHLAAKKGLFAKYDLDVVLEDGNGSVATVQIVGNGEYDVGHASLAPMVIARSKGLPVKAIAGFIKQNDIGLLVPKDSGIAGPADLKGKKIAFTAGSLEAPFIDRFLAAGKLTRGDVDLISVDAAGKAGLYMAGRSDAAFSSAPFFLAVVASQRPSNAIRFADQGLNFPSFGLMATEKSIASKREALKRFASVVSGTWAYIFDGHQDEAVQAIIAARPQAKLNPAVLRQQIDTLKDYTVTEATKSLPFGTMAASDWKRAVEVLVEGGLVDKSLDSNSTFTNELIDAAIVADVASGKH</sequence>
<dbReference type="Gene3D" id="3.40.190.10">
    <property type="entry name" value="Periplasmic binding protein-like II"/>
    <property type="match status" value="2"/>
</dbReference>
<evidence type="ECO:0000256" key="8">
    <source>
        <dbReference type="ARBA" id="ARBA00022977"/>
    </source>
</evidence>
<evidence type="ECO:0000256" key="4">
    <source>
        <dbReference type="ARBA" id="ARBA00011738"/>
    </source>
</evidence>
<dbReference type="SUPFAM" id="SSF53850">
    <property type="entry name" value="Periplasmic binding protein-like II"/>
    <property type="match status" value="1"/>
</dbReference>
<gene>
    <name evidence="12" type="ORF">CAK95_25440</name>
</gene>
<comment type="function">
    <text evidence="1">Responsible for the formation of the pyrimidine heterocycle in the thiamine biosynthesis pathway. Catalyzes the formation of hydroxymethylpyrimidine phosphate (HMP-P) from histidine and pyridoxal phosphate (PLP). The protein uses PLP and the active site histidine to form HMP-P, generating an inactive enzyme. The enzyme can only undergo a single turnover, which suggests it is a suicide enzyme.</text>
</comment>
<dbReference type="PANTHER" id="PTHR31528">
    <property type="entry name" value="4-AMINO-5-HYDROXYMETHYL-2-METHYLPYRIMIDINE PHOSPHATE SYNTHASE THI11-RELATED"/>
    <property type="match status" value="1"/>
</dbReference>
<dbReference type="PANTHER" id="PTHR31528:SF1">
    <property type="entry name" value="4-AMINO-5-HYDROXYMETHYL-2-METHYLPYRIMIDINE PHOSPHATE SYNTHASE THI11-RELATED"/>
    <property type="match status" value="1"/>
</dbReference>
<evidence type="ECO:0000256" key="3">
    <source>
        <dbReference type="ARBA" id="ARBA00009406"/>
    </source>
</evidence>
<proteinExistence type="inferred from homology"/>
<dbReference type="STRING" id="1235591.CAK95_25440"/>
<comment type="catalytic activity">
    <reaction evidence="11">
        <text>N(6)-(pyridoxal phosphate)-L-lysyl-[4-amino-5-hydroxymethyl-2-methylpyrimidine phosphate synthase] + L-histidyl-[4-amino-5-hydroxymethyl-2-methylpyrimidine phosphate synthase] + 2 Fe(3+) + 4 H2O = L-lysyl-[4-amino-5-hydroxymethyl-2-methylpyrimidine phosphate synthase] + (2S)-2-amino-5-hydroxy-4-oxopentanoyl-[4-amino-5-hydroxymethyl-2-methylpyrimidine phosphate synthase] + 4-amino-2-methyl-5-(phosphooxymethyl)pyrimidine + 3-oxopropanoate + 2 Fe(2+) + 2 H(+)</text>
        <dbReference type="Rhea" id="RHEA:65756"/>
        <dbReference type="Rhea" id="RHEA-COMP:16892"/>
        <dbReference type="Rhea" id="RHEA-COMP:16893"/>
        <dbReference type="Rhea" id="RHEA-COMP:16894"/>
        <dbReference type="Rhea" id="RHEA-COMP:16895"/>
        <dbReference type="ChEBI" id="CHEBI:15377"/>
        <dbReference type="ChEBI" id="CHEBI:15378"/>
        <dbReference type="ChEBI" id="CHEBI:29033"/>
        <dbReference type="ChEBI" id="CHEBI:29034"/>
        <dbReference type="ChEBI" id="CHEBI:29969"/>
        <dbReference type="ChEBI" id="CHEBI:29979"/>
        <dbReference type="ChEBI" id="CHEBI:33190"/>
        <dbReference type="ChEBI" id="CHEBI:58354"/>
        <dbReference type="ChEBI" id="CHEBI:143915"/>
        <dbReference type="ChEBI" id="CHEBI:157692"/>
    </reaction>
    <physiologicalReaction direction="left-to-right" evidence="11">
        <dbReference type="Rhea" id="RHEA:65757"/>
    </physiologicalReaction>
</comment>
<evidence type="ECO:0000256" key="11">
    <source>
        <dbReference type="ARBA" id="ARBA00048179"/>
    </source>
</evidence>
<evidence type="ECO:0000256" key="7">
    <source>
        <dbReference type="ARBA" id="ARBA00022898"/>
    </source>
</evidence>
<dbReference type="Pfam" id="PF09084">
    <property type="entry name" value="NMT1"/>
    <property type="match status" value="1"/>
</dbReference>
<evidence type="ECO:0000256" key="10">
    <source>
        <dbReference type="ARBA" id="ARBA00033171"/>
    </source>
</evidence>
<evidence type="ECO:0000313" key="13">
    <source>
        <dbReference type="Proteomes" id="UP000194137"/>
    </source>
</evidence>
<comment type="pathway">
    <text evidence="2">Cofactor biosynthesis; thiamine diphosphate biosynthesis.</text>
</comment>
<dbReference type="InterPro" id="IPR015168">
    <property type="entry name" value="SsuA/THI5"/>
</dbReference>
<evidence type="ECO:0000256" key="6">
    <source>
        <dbReference type="ARBA" id="ARBA00022723"/>
    </source>
</evidence>
<evidence type="ECO:0000256" key="5">
    <source>
        <dbReference type="ARBA" id="ARBA00022679"/>
    </source>
</evidence>
<keyword evidence="7" id="KW-0663">Pyridoxal phosphate</keyword>
<evidence type="ECO:0000256" key="1">
    <source>
        <dbReference type="ARBA" id="ARBA00003469"/>
    </source>
</evidence>